<dbReference type="AlphaFoldDB" id="A0A7C9TJQ4"/>
<evidence type="ECO:0000313" key="2">
    <source>
        <dbReference type="Proteomes" id="UP000484255"/>
    </source>
</evidence>
<protein>
    <submittedName>
        <fullName evidence="1">[NiFe]-hydrogenase assembly chaperone HybE</fullName>
    </submittedName>
</protein>
<sequence length="207" mass="21918">MTPNSYPDALAPAQRLVHRLQVMEAHYRHIATTRMAGMPLLHPGLRVQALGFELQPAMVQENERLPWACGVLVTPWFMNLVRLPLLRQDAVAAVTAGWLAAGERAWRRLGGHELDFIGAFEGSGMAGELGALEVCSLFSPMQGFADHGAAVATGLEVLRQLRQAPMAGAAAPATPAATALPPPALPPVPARRGFLLGRSALGPQGSA</sequence>
<dbReference type="NCBIfam" id="TIGR03993">
    <property type="entry name" value="hydrog_HybE"/>
    <property type="match status" value="1"/>
</dbReference>
<dbReference type="InterPro" id="IPR023994">
    <property type="entry name" value="NiFe-hyd_HybE"/>
</dbReference>
<proteinExistence type="predicted"/>
<accession>A0A7C9TJQ4</accession>
<dbReference type="Gene3D" id="3.30.1460.40">
    <property type="entry name" value="[NiFe]-hydrogenase assembly chaperone, HybE"/>
    <property type="match status" value="1"/>
</dbReference>
<dbReference type="EMBL" id="JAAGOH010000001">
    <property type="protein sequence ID" value="NDY89806.1"/>
    <property type="molecule type" value="Genomic_DNA"/>
</dbReference>
<dbReference type="Proteomes" id="UP000484255">
    <property type="component" value="Unassembled WGS sequence"/>
</dbReference>
<dbReference type="InterPro" id="IPR038530">
    <property type="entry name" value="NiFe-hyd_HybE_sf"/>
</dbReference>
<organism evidence="1 2">
    <name type="scientific">Ideonella livida</name>
    <dbReference type="NCBI Taxonomy" id="2707176"/>
    <lineage>
        <taxon>Bacteria</taxon>
        <taxon>Pseudomonadati</taxon>
        <taxon>Pseudomonadota</taxon>
        <taxon>Betaproteobacteria</taxon>
        <taxon>Burkholderiales</taxon>
        <taxon>Sphaerotilaceae</taxon>
        <taxon>Ideonella</taxon>
    </lineage>
</organism>
<keyword evidence="2" id="KW-1185">Reference proteome</keyword>
<comment type="caution">
    <text evidence="1">The sequence shown here is derived from an EMBL/GenBank/DDBJ whole genome shotgun (WGS) entry which is preliminary data.</text>
</comment>
<dbReference type="Pfam" id="PF11939">
    <property type="entry name" value="NiFe-hyd_HybE"/>
    <property type="match status" value="1"/>
</dbReference>
<gene>
    <name evidence="1" type="primary">hybE</name>
    <name evidence="1" type="ORF">G3A44_01205</name>
</gene>
<reference evidence="1 2" key="1">
    <citation type="submission" date="2020-02" db="EMBL/GenBank/DDBJ databases">
        <title>Ideonella bacterium strain TBM-1.</title>
        <authorList>
            <person name="Chen W.-M."/>
        </authorList>
    </citation>
    <scope>NUCLEOTIDE SEQUENCE [LARGE SCALE GENOMIC DNA]</scope>
    <source>
        <strain evidence="1 2">TBM-1</strain>
    </source>
</reference>
<dbReference type="RefSeq" id="WP_163455656.1">
    <property type="nucleotide sequence ID" value="NZ_JAAGOH010000001.1"/>
</dbReference>
<name>A0A7C9TJQ4_9BURK</name>
<evidence type="ECO:0000313" key="1">
    <source>
        <dbReference type="EMBL" id="NDY89806.1"/>
    </source>
</evidence>